<keyword evidence="3" id="KW-1185">Reference proteome</keyword>
<accession>A0A498I5Z5</accession>
<evidence type="ECO:0000313" key="3">
    <source>
        <dbReference type="Proteomes" id="UP000290289"/>
    </source>
</evidence>
<dbReference type="Pfam" id="PF06273">
    <property type="entry name" value="eIF-4B"/>
    <property type="match status" value="1"/>
</dbReference>
<reference evidence="2 3" key="1">
    <citation type="submission" date="2018-10" db="EMBL/GenBank/DDBJ databases">
        <title>A high-quality apple genome assembly.</title>
        <authorList>
            <person name="Hu J."/>
        </authorList>
    </citation>
    <scope>NUCLEOTIDE SEQUENCE [LARGE SCALE GENOMIC DNA]</scope>
    <source>
        <strain evidence="3">cv. HFTH1</strain>
        <tissue evidence="2">Young leaf</tissue>
    </source>
</reference>
<feature type="compositionally biased region" description="Basic and acidic residues" evidence="1">
    <location>
        <begin position="90"/>
        <end position="100"/>
    </location>
</feature>
<organism evidence="2 3">
    <name type="scientific">Malus domestica</name>
    <name type="common">Apple</name>
    <name type="synonym">Pyrus malus</name>
    <dbReference type="NCBI Taxonomy" id="3750"/>
    <lineage>
        <taxon>Eukaryota</taxon>
        <taxon>Viridiplantae</taxon>
        <taxon>Streptophyta</taxon>
        <taxon>Embryophyta</taxon>
        <taxon>Tracheophyta</taxon>
        <taxon>Spermatophyta</taxon>
        <taxon>Magnoliopsida</taxon>
        <taxon>eudicotyledons</taxon>
        <taxon>Gunneridae</taxon>
        <taxon>Pentapetalae</taxon>
        <taxon>rosids</taxon>
        <taxon>fabids</taxon>
        <taxon>Rosales</taxon>
        <taxon>Rosaceae</taxon>
        <taxon>Amygdaloideae</taxon>
        <taxon>Maleae</taxon>
        <taxon>Malus</taxon>
    </lineage>
</organism>
<feature type="region of interest" description="Disordered" evidence="1">
    <location>
        <begin position="1"/>
        <end position="22"/>
    </location>
</feature>
<dbReference type="Proteomes" id="UP000290289">
    <property type="component" value="Chromosome 14"/>
</dbReference>
<feature type="region of interest" description="Disordered" evidence="1">
    <location>
        <begin position="57"/>
        <end position="118"/>
    </location>
</feature>
<protein>
    <submittedName>
        <fullName evidence="2">Uncharacterized protein</fullName>
    </submittedName>
</protein>
<name>A0A498I5Z5_MALDO</name>
<dbReference type="GO" id="GO:0003729">
    <property type="term" value="F:mRNA binding"/>
    <property type="evidence" value="ECO:0007669"/>
    <property type="project" value="TreeGrafter"/>
</dbReference>
<evidence type="ECO:0000313" key="2">
    <source>
        <dbReference type="EMBL" id="RXH76523.1"/>
    </source>
</evidence>
<comment type="caution">
    <text evidence="2">The sequence shown here is derived from an EMBL/GenBank/DDBJ whole genome shotgun (WGS) entry which is preliminary data.</text>
</comment>
<dbReference type="EMBL" id="RDQH01000340">
    <property type="protein sequence ID" value="RXH76523.1"/>
    <property type="molecule type" value="Genomic_DNA"/>
</dbReference>
<sequence length="118" mass="12867">MSLSEFYNASGTPASNRVSLTPNEMMQLLTGPNERYAEEMQYGRLGGGFPSYDCSCTNPGRGEDGSWGGGGRRSYGGFDDNRRGPPSRVSDLDQPSRVDEADNWAMTKKSIPSVDFGR</sequence>
<gene>
    <name evidence="2" type="ORF">DVH24_019411</name>
</gene>
<dbReference type="GO" id="GO:0003743">
    <property type="term" value="F:translation initiation factor activity"/>
    <property type="evidence" value="ECO:0007669"/>
    <property type="project" value="InterPro"/>
</dbReference>
<evidence type="ECO:0000256" key="1">
    <source>
        <dbReference type="SAM" id="MobiDB-lite"/>
    </source>
</evidence>
<dbReference type="PANTHER" id="PTHR32091:SF20">
    <property type="entry name" value="EUKARYOTIC TRANSLATION INITIATION FACTOR 4B1"/>
    <property type="match status" value="1"/>
</dbReference>
<dbReference type="AlphaFoldDB" id="A0A498I5Z5"/>
<feature type="compositionally biased region" description="Gly residues" evidence="1">
    <location>
        <begin position="65"/>
        <end position="74"/>
    </location>
</feature>
<dbReference type="InterPro" id="IPR010433">
    <property type="entry name" value="EIF-4B_pln"/>
</dbReference>
<proteinExistence type="predicted"/>
<dbReference type="PANTHER" id="PTHR32091">
    <property type="entry name" value="EUKARYOTIC TRANSLATION INITIATION FACTOR 4B"/>
    <property type="match status" value="1"/>
</dbReference>